<organism evidence="1 2">
    <name type="scientific">Pullulanibacillus camelliae</name>
    <dbReference type="NCBI Taxonomy" id="1707096"/>
    <lineage>
        <taxon>Bacteria</taxon>
        <taxon>Bacillati</taxon>
        <taxon>Bacillota</taxon>
        <taxon>Bacilli</taxon>
        <taxon>Bacillales</taxon>
        <taxon>Sporolactobacillaceae</taxon>
        <taxon>Pullulanibacillus</taxon>
    </lineage>
</organism>
<gene>
    <name evidence="1" type="ORF">GCM10011391_28100</name>
</gene>
<reference evidence="1" key="1">
    <citation type="journal article" date="2014" name="Int. J. Syst. Evol. Microbiol.">
        <title>Complete genome sequence of Corynebacterium casei LMG S-19264T (=DSM 44701T), isolated from a smear-ripened cheese.</title>
        <authorList>
            <consortium name="US DOE Joint Genome Institute (JGI-PGF)"/>
            <person name="Walter F."/>
            <person name="Albersmeier A."/>
            <person name="Kalinowski J."/>
            <person name="Ruckert C."/>
        </authorList>
    </citation>
    <scope>NUCLEOTIDE SEQUENCE</scope>
    <source>
        <strain evidence="1">CGMCC 1.15371</strain>
    </source>
</reference>
<dbReference type="EMBL" id="BMIR01000014">
    <property type="protein sequence ID" value="GGE47715.1"/>
    <property type="molecule type" value="Genomic_DNA"/>
</dbReference>
<accession>A0A8J3DYS1</accession>
<dbReference type="GO" id="GO:0005198">
    <property type="term" value="F:structural molecule activity"/>
    <property type="evidence" value="ECO:0007669"/>
    <property type="project" value="InterPro"/>
</dbReference>
<dbReference type="InterPro" id="IPR009319">
    <property type="entry name" value="Phage_A118_VSP1"/>
</dbReference>
<keyword evidence="2" id="KW-1185">Reference proteome</keyword>
<protein>
    <recommendedName>
        <fullName evidence="3">Minor capsid protein</fullName>
    </recommendedName>
</protein>
<dbReference type="AlphaFoldDB" id="A0A8J3DYS1"/>
<evidence type="ECO:0000313" key="2">
    <source>
        <dbReference type="Proteomes" id="UP000628775"/>
    </source>
</evidence>
<sequence>MDYQKQQQLTIPVVQVYLAIEEQILINAAKKLRKDKSLLNNDVHSWQSKKLAELESLTQTNIIIIAKHSKLAVNEVTKMLRQAGYKTLEEFEGDLEEAVQQGKLIQPPSISESVALNSVLSSYQRQAKDTFNLINSTLLNQGKEVYRDILSQTVGKVLTGNMTGQQALREVSQKWAEKGVPALIDKAGKRWSTEAYVNMVTRSMSNNVANDMQDTRFDEYDVDLVEVSSHAGSRPSHIPFQGRIYSRSGNSDKYPPLSDTGYGTIEGIGGINCMHVLYPYIPGVSKKRYQPYDAKESKRVYAESQKQRYLERRIRAAKREKMMLESMGDEGGVKLANKKIRERQAVMREFIDKTERTRRRNREQIS</sequence>
<reference evidence="1" key="2">
    <citation type="submission" date="2020-09" db="EMBL/GenBank/DDBJ databases">
        <authorList>
            <person name="Sun Q."/>
            <person name="Zhou Y."/>
        </authorList>
    </citation>
    <scope>NUCLEOTIDE SEQUENCE</scope>
    <source>
        <strain evidence="1">CGMCC 1.15371</strain>
    </source>
</reference>
<comment type="caution">
    <text evidence="1">The sequence shown here is derived from an EMBL/GenBank/DDBJ whole genome shotgun (WGS) entry which is preliminary data.</text>
</comment>
<proteinExistence type="predicted"/>
<dbReference type="RefSeq" id="WP_188695378.1">
    <property type="nucleotide sequence ID" value="NZ_BMIR01000014.1"/>
</dbReference>
<dbReference type="Proteomes" id="UP000628775">
    <property type="component" value="Unassembled WGS sequence"/>
</dbReference>
<evidence type="ECO:0000313" key="1">
    <source>
        <dbReference type="EMBL" id="GGE47715.1"/>
    </source>
</evidence>
<name>A0A8J3DYS1_9BACL</name>
<dbReference type="Pfam" id="PF06152">
    <property type="entry name" value="Phage_min_cap2"/>
    <property type="match status" value="1"/>
</dbReference>
<evidence type="ECO:0008006" key="3">
    <source>
        <dbReference type="Google" id="ProtNLM"/>
    </source>
</evidence>